<dbReference type="GO" id="GO:0005737">
    <property type="term" value="C:cytoplasm"/>
    <property type="evidence" value="ECO:0007669"/>
    <property type="project" value="TreeGrafter"/>
</dbReference>
<dbReference type="CDD" id="cd19078">
    <property type="entry name" value="AKR_AKR13C1_2"/>
    <property type="match status" value="1"/>
</dbReference>
<sequence length="328" mass="36380">MKYKNLGSSGIKVSVIGLGCMGMTHAYGAPSDEADMTELIHAAVDMGVTFFDTAECYAAEDTGGKTLYNEELVGKALKPYRGKIVIATKFGVRHRSDSTLLTDSRPETIRKSVEGSLKRLNTDYIDLYYQHRIDPDIQPEEVAEVMSELIREGKIRAWGVSEAGEDYILRANKVCRMAAVQNRYSMMYQSYDNLLPVLKSADIAFVAHSPLANGFLSGKYDESSRFDERYDYRSGMPQFKAENIDKNMALLKLLSDIAEEKSATSAQISLAWLMEKGIIPIPGTRKLQRLRENIGAADIALTAAEAENIDCALRNMEMSEVFGGHKAS</sequence>
<dbReference type="Pfam" id="PF00248">
    <property type="entry name" value="Aldo_ket_red"/>
    <property type="match status" value="1"/>
</dbReference>
<accession>A0A9D1TLB7</accession>
<evidence type="ECO:0000313" key="4">
    <source>
        <dbReference type="Proteomes" id="UP000824162"/>
    </source>
</evidence>
<protein>
    <submittedName>
        <fullName evidence="3">Aldo/keto reductase</fullName>
    </submittedName>
</protein>
<reference evidence="3" key="2">
    <citation type="submission" date="2021-04" db="EMBL/GenBank/DDBJ databases">
        <authorList>
            <person name="Gilroy R."/>
        </authorList>
    </citation>
    <scope>NUCLEOTIDE SEQUENCE</scope>
    <source>
        <strain evidence="3">5790</strain>
    </source>
</reference>
<dbReference type="Proteomes" id="UP000824162">
    <property type="component" value="Unassembled WGS sequence"/>
</dbReference>
<dbReference type="InterPro" id="IPR036812">
    <property type="entry name" value="NAD(P)_OxRdtase_dom_sf"/>
</dbReference>
<evidence type="ECO:0000256" key="1">
    <source>
        <dbReference type="ARBA" id="ARBA00023002"/>
    </source>
</evidence>
<comment type="caution">
    <text evidence="3">The sequence shown here is derived from an EMBL/GenBank/DDBJ whole genome shotgun (WGS) entry which is preliminary data.</text>
</comment>
<dbReference type="GO" id="GO:0016491">
    <property type="term" value="F:oxidoreductase activity"/>
    <property type="evidence" value="ECO:0007669"/>
    <property type="project" value="UniProtKB-KW"/>
</dbReference>
<dbReference type="PANTHER" id="PTHR43625">
    <property type="entry name" value="AFLATOXIN B1 ALDEHYDE REDUCTASE"/>
    <property type="match status" value="1"/>
</dbReference>
<dbReference type="SUPFAM" id="SSF51430">
    <property type="entry name" value="NAD(P)-linked oxidoreductase"/>
    <property type="match status" value="1"/>
</dbReference>
<name>A0A9D1TLB7_9FIRM</name>
<dbReference type="Gene3D" id="3.20.20.100">
    <property type="entry name" value="NADP-dependent oxidoreductase domain"/>
    <property type="match status" value="1"/>
</dbReference>
<organism evidence="3 4">
    <name type="scientific">Candidatus Monoglobus merdigallinarum</name>
    <dbReference type="NCBI Taxonomy" id="2838698"/>
    <lineage>
        <taxon>Bacteria</taxon>
        <taxon>Bacillati</taxon>
        <taxon>Bacillota</taxon>
        <taxon>Clostridia</taxon>
        <taxon>Monoglobales</taxon>
        <taxon>Monoglobaceae</taxon>
        <taxon>Monoglobus</taxon>
    </lineage>
</organism>
<keyword evidence="1" id="KW-0560">Oxidoreductase</keyword>
<gene>
    <name evidence="3" type="ORF">H9900_00985</name>
</gene>
<evidence type="ECO:0000259" key="2">
    <source>
        <dbReference type="Pfam" id="PF00248"/>
    </source>
</evidence>
<reference evidence="3" key="1">
    <citation type="journal article" date="2021" name="PeerJ">
        <title>Extensive microbial diversity within the chicken gut microbiome revealed by metagenomics and culture.</title>
        <authorList>
            <person name="Gilroy R."/>
            <person name="Ravi A."/>
            <person name="Getino M."/>
            <person name="Pursley I."/>
            <person name="Horton D.L."/>
            <person name="Alikhan N.F."/>
            <person name="Baker D."/>
            <person name="Gharbi K."/>
            <person name="Hall N."/>
            <person name="Watson M."/>
            <person name="Adriaenssens E.M."/>
            <person name="Foster-Nyarko E."/>
            <person name="Jarju S."/>
            <person name="Secka A."/>
            <person name="Antonio M."/>
            <person name="Oren A."/>
            <person name="Chaudhuri R.R."/>
            <person name="La Ragione R."/>
            <person name="Hildebrand F."/>
            <person name="Pallen M.J."/>
        </authorList>
    </citation>
    <scope>NUCLEOTIDE SEQUENCE</scope>
    <source>
        <strain evidence="3">5790</strain>
    </source>
</reference>
<dbReference type="AlphaFoldDB" id="A0A9D1TLB7"/>
<proteinExistence type="predicted"/>
<dbReference type="EMBL" id="DXIJ01000018">
    <property type="protein sequence ID" value="HIV85366.1"/>
    <property type="molecule type" value="Genomic_DNA"/>
</dbReference>
<feature type="domain" description="NADP-dependent oxidoreductase" evidence="2">
    <location>
        <begin position="16"/>
        <end position="310"/>
    </location>
</feature>
<dbReference type="InterPro" id="IPR023210">
    <property type="entry name" value="NADP_OxRdtase_dom"/>
</dbReference>
<dbReference type="InterPro" id="IPR050791">
    <property type="entry name" value="Aldo-Keto_reductase"/>
</dbReference>
<evidence type="ECO:0000313" key="3">
    <source>
        <dbReference type="EMBL" id="HIV85366.1"/>
    </source>
</evidence>
<dbReference type="PANTHER" id="PTHR43625:SF77">
    <property type="entry name" value="ALDO-KETO REDUCTASE"/>
    <property type="match status" value="1"/>
</dbReference>